<name>A0ABQ7FXG0_DUNSA</name>
<keyword evidence="3" id="KW-1185">Reference proteome</keyword>
<comment type="caution">
    <text evidence="2">The sequence shown here is derived from an EMBL/GenBank/DDBJ whole genome shotgun (WGS) entry which is preliminary data.</text>
</comment>
<evidence type="ECO:0000313" key="2">
    <source>
        <dbReference type="EMBL" id="KAF5827044.1"/>
    </source>
</evidence>
<organism evidence="2 3">
    <name type="scientific">Dunaliella salina</name>
    <name type="common">Green alga</name>
    <name type="synonym">Protococcus salinus</name>
    <dbReference type="NCBI Taxonomy" id="3046"/>
    <lineage>
        <taxon>Eukaryota</taxon>
        <taxon>Viridiplantae</taxon>
        <taxon>Chlorophyta</taxon>
        <taxon>core chlorophytes</taxon>
        <taxon>Chlorophyceae</taxon>
        <taxon>CS clade</taxon>
        <taxon>Chlamydomonadales</taxon>
        <taxon>Dunaliellaceae</taxon>
        <taxon>Dunaliella</taxon>
    </lineage>
</organism>
<proteinExistence type="predicted"/>
<accession>A0ABQ7FXG0</accession>
<dbReference type="EMBL" id="MU070612">
    <property type="protein sequence ID" value="KAF5827044.1"/>
    <property type="molecule type" value="Genomic_DNA"/>
</dbReference>
<protein>
    <submittedName>
        <fullName evidence="2">Uncharacterized protein</fullName>
    </submittedName>
</protein>
<evidence type="ECO:0000313" key="3">
    <source>
        <dbReference type="Proteomes" id="UP000815325"/>
    </source>
</evidence>
<evidence type="ECO:0000256" key="1">
    <source>
        <dbReference type="SAM" id="MobiDB-lite"/>
    </source>
</evidence>
<dbReference type="Proteomes" id="UP000815325">
    <property type="component" value="Unassembled WGS sequence"/>
</dbReference>
<feature type="region of interest" description="Disordered" evidence="1">
    <location>
        <begin position="246"/>
        <end position="271"/>
    </location>
</feature>
<reference evidence="2" key="1">
    <citation type="submission" date="2017-08" db="EMBL/GenBank/DDBJ databases">
        <authorList>
            <person name="Polle J.E."/>
            <person name="Barry K."/>
            <person name="Cushman J."/>
            <person name="Schmutz J."/>
            <person name="Tran D."/>
            <person name="Hathwaick L.T."/>
            <person name="Yim W.C."/>
            <person name="Jenkins J."/>
            <person name="Mckie-Krisberg Z.M."/>
            <person name="Prochnik S."/>
            <person name="Lindquist E."/>
            <person name="Dockter R.B."/>
            <person name="Adam C."/>
            <person name="Molina H."/>
            <person name="Bunkerborg J."/>
            <person name="Jin E."/>
            <person name="Buchheim M."/>
            <person name="Magnuson J."/>
        </authorList>
    </citation>
    <scope>NUCLEOTIDE SEQUENCE</scope>
    <source>
        <strain evidence="2">CCAP 19/18</strain>
    </source>
</reference>
<feature type="compositionally biased region" description="Polar residues" evidence="1">
    <location>
        <begin position="261"/>
        <end position="270"/>
    </location>
</feature>
<gene>
    <name evidence="2" type="ORF">DUNSADRAFT_1439</name>
</gene>
<sequence length="370" mass="37935">MEVAQQPGHAAAIENLLGSKEAPLVSLPARQVSTAANSQQCEEGEQQLLDAAGSAGVGSSTTHVGDSAGAAQPKVAAAAATAAATALSLCSGGACSAAHGQDGGCQDEEVEQPSHQQAAAGVSLSQLMQAVKEEASGLSSAVAVGAGDSSASLIRQLAQIEQRVLRSFCGGGSGPVQGGFPALTADACPSLLALLDDQPLFAAELQSLLLADNVPELGLGTGANAARHGVVRSPLLSSMAQQAERAWHHHHWRQQQQQQQDGESSGSYQTRVAEEQRAMEADVTASLCAQFGVQCIEELGCASVRQLLDDLEHTTQHGRVVATCALTCGVGSFLPSQPSIMLGLGDDEEMLYAAWRVLSSAPALADIGEW</sequence>